<dbReference type="AlphaFoldDB" id="A0A6G1H5J3"/>
<dbReference type="EMBL" id="ML977148">
    <property type="protein sequence ID" value="KAF1988425.1"/>
    <property type="molecule type" value="Genomic_DNA"/>
</dbReference>
<evidence type="ECO:0000259" key="1">
    <source>
        <dbReference type="Pfam" id="PF06985"/>
    </source>
</evidence>
<dbReference type="InterPro" id="IPR010730">
    <property type="entry name" value="HET"/>
</dbReference>
<feature type="domain" description="Heterokaryon incompatibility" evidence="1">
    <location>
        <begin position="15"/>
        <end position="171"/>
    </location>
</feature>
<protein>
    <submittedName>
        <fullName evidence="2">HET-domain-containing protein</fullName>
    </submittedName>
</protein>
<reference evidence="2" key="1">
    <citation type="journal article" date="2020" name="Stud. Mycol.">
        <title>101 Dothideomycetes genomes: a test case for predicting lifestyles and emergence of pathogens.</title>
        <authorList>
            <person name="Haridas S."/>
            <person name="Albert R."/>
            <person name="Binder M."/>
            <person name="Bloem J."/>
            <person name="Labutti K."/>
            <person name="Salamov A."/>
            <person name="Andreopoulos B."/>
            <person name="Baker S."/>
            <person name="Barry K."/>
            <person name="Bills G."/>
            <person name="Bluhm B."/>
            <person name="Cannon C."/>
            <person name="Castanera R."/>
            <person name="Culley D."/>
            <person name="Daum C."/>
            <person name="Ezra D."/>
            <person name="Gonzalez J."/>
            <person name="Henrissat B."/>
            <person name="Kuo A."/>
            <person name="Liang C."/>
            <person name="Lipzen A."/>
            <person name="Lutzoni F."/>
            <person name="Magnuson J."/>
            <person name="Mondo S."/>
            <person name="Nolan M."/>
            <person name="Ohm R."/>
            <person name="Pangilinan J."/>
            <person name="Park H.-J."/>
            <person name="Ramirez L."/>
            <person name="Alfaro M."/>
            <person name="Sun H."/>
            <person name="Tritt A."/>
            <person name="Yoshinaga Y."/>
            <person name="Zwiers L.-H."/>
            <person name="Turgeon B."/>
            <person name="Goodwin S."/>
            <person name="Spatafora J."/>
            <person name="Crous P."/>
            <person name="Grigoriev I."/>
        </authorList>
    </citation>
    <scope>NUCLEOTIDE SEQUENCE</scope>
    <source>
        <strain evidence="2">CBS 113979</strain>
    </source>
</reference>
<accession>A0A6G1H5J3</accession>
<dbReference type="OrthoDB" id="5362512at2759"/>
<dbReference type="Pfam" id="PF06985">
    <property type="entry name" value="HET"/>
    <property type="match status" value="1"/>
</dbReference>
<feature type="non-terminal residue" evidence="2">
    <location>
        <position position="313"/>
    </location>
</feature>
<organism evidence="2 3">
    <name type="scientific">Aulographum hederae CBS 113979</name>
    <dbReference type="NCBI Taxonomy" id="1176131"/>
    <lineage>
        <taxon>Eukaryota</taxon>
        <taxon>Fungi</taxon>
        <taxon>Dikarya</taxon>
        <taxon>Ascomycota</taxon>
        <taxon>Pezizomycotina</taxon>
        <taxon>Dothideomycetes</taxon>
        <taxon>Pleosporomycetidae</taxon>
        <taxon>Aulographales</taxon>
        <taxon>Aulographaceae</taxon>
    </lineage>
</organism>
<dbReference type="PANTHER" id="PTHR33112:SF16">
    <property type="entry name" value="HETEROKARYON INCOMPATIBILITY DOMAIN-CONTAINING PROTEIN"/>
    <property type="match status" value="1"/>
</dbReference>
<feature type="non-terminal residue" evidence="2">
    <location>
        <position position="1"/>
    </location>
</feature>
<sequence>TQPRSETNFHIRGWWVALSHCWGPSQTKELRPAFVTTTANVEARKESISLEELPQTIQDAIMVTDRLEYAFIWVDSLCIIQDSVEDWNKESVKMQEYYSRAILTVATDSSPDDTCGFLNPRSSGRFAPIETRMTPDKEHPSYKVKVFLQDKPSNRMFGPSHLTSRAWVLQEEALSPRTLHFLANHMAWKCLYGWAVEYDGEFNPYTERRLAEGGVRKAVNPHSYLQRTNVPRQRKEWYNCVEDYIQRDITYNDDRLPAISGIARMVAEQLNYTYRAGLWQEDMVKGGLLWFVGDGNATKPEEYCAPSWSWASL</sequence>
<gene>
    <name evidence="2" type="ORF">K402DRAFT_298682</name>
</gene>
<keyword evidence="3" id="KW-1185">Reference proteome</keyword>
<dbReference type="PANTHER" id="PTHR33112">
    <property type="entry name" value="DOMAIN PROTEIN, PUTATIVE-RELATED"/>
    <property type="match status" value="1"/>
</dbReference>
<evidence type="ECO:0000313" key="2">
    <source>
        <dbReference type="EMBL" id="KAF1988425.1"/>
    </source>
</evidence>
<proteinExistence type="predicted"/>
<evidence type="ECO:0000313" key="3">
    <source>
        <dbReference type="Proteomes" id="UP000800041"/>
    </source>
</evidence>
<name>A0A6G1H5J3_9PEZI</name>
<dbReference type="Proteomes" id="UP000800041">
    <property type="component" value="Unassembled WGS sequence"/>
</dbReference>